<dbReference type="InterPro" id="IPR011055">
    <property type="entry name" value="Dup_hybrid_motif"/>
</dbReference>
<organism evidence="3 4">
    <name type="scientific">Pandoraea pneumonica</name>
    <dbReference type="NCBI Taxonomy" id="2508299"/>
    <lineage>
        <taxon>Bacteria</taxon>
        <taxon>Pseudomonadati</taxon>
        <taxon>Pseudomonadota</taxon>
        <taxon>Betaproteobacteria</taxon>
        <taxon>Burkholderiales</taxon>
        <taxon>Burkholderiaceae</taxon>
        <taxon>Pandoraea</taxon>
    </lineage>
</organism>
<dbReference type="EC" id="3.4.24.75" evidence="3"/>
<dbReference type="Proteomes" id="UP000366945">
    <property type="component" value="Unassembled WGS sequence"/>
</dbReference>
<dbReference type="PANTHER" id="PTHR21666:SF289">
    <property type="entry name" value="L-ALA--D-GLU ENDOPEPTIDASE"/>
    <property type="match status" value="1"/>
</dbReference>
<dbReference type="SUPFAM" id="SSF51261">
    <property type="entry name" value="Duplicated hybrid motif"/>
    <property type="match status" value="1"/>
</dbReference>
<dbReference type="Pfam" id="PF01551">
    <property type="entry name" value="Peptidase_M23"/>
    <property type="match status" value="1"/>
</dbReference>
<reference evidence="3 4" key="1">
    <citation type="submission" date="2019-08" db="EMBL/GenBank/DDBJ databases">
        <authorList>
            <person name="Peeters C."/>
        </authorList>
    </citation>
    <scope>NUCLEOTIDE SEQUENCE [LARGE SCALE GENOMIC DNA]</scope>
    <source>
        <strain evidence="3 4">LMG 31114</strain>
    </source>
</reference>
<gene>
    <name evidence="3" type="ORF">PPN31114_00465</name>
</gene>
<dbReference type="GO" id="GO:0004222">
    <property type="term" value="F:metalloendopeptidase activity"/>
    <property type="evidence" value="ECO:0007669"/>
    <property type="project" value="TreeGrafter"/>
</dbReference>
<name>A0A5E4S0M6_9BURK</name>
<feature type="domain" description="M23ase beta-sheet core" evidence="2">
    <location>
        <begin position="105"/>
        <end position="202"/>
    </location>
</feature>
<dbReference type="CDD" id="cd12797">
    <property type="entry name" value="M23_peptidase"/>
    <property type="match status" value="1"/>
</dbReference>
<dbReference type="InterPro" id="IPR016047">
    <property type="entry name" value="M23ase_b-sheet_dom"/>
</dbReference>
<proteinExistence type="predicted"/>
<dbReference type="GeneID" id="300402531"/>
<dbReference type="InterPro" id="IPR050570">
    <property type="entry name" value="Cell_wall_metabolism_enzyme"/>
</dbReference>
<evidence type="ECO:0000259" key="2">
    <source>
        <dbReference type="Pfam" id="PF01551"/>
    </source>
</evidence>
<keyword evidence="1" id="KW-0732">Signal</keyword>
<keyword evidence="4" id="KW-1185">Reference proteome</keyword>
<evidence type="ECO:0000256" key="1">
    <source>
        <dbReference type="ARBA" id="ARBA00022729"/>
    </source>
</evidence>
<accession>A0A5E4S0M6</accession>
<keyword evidence="3" id="KW-0378">Hydrolase</keyword>
<dbReference type="EMBL" id="CABPSK010000001">
    <property type="protein sequence ID" value="VVD68224.1"/>
    <property type="molecule type" value="Genomic_DNA"/>
</dbReference>
<evidence type="ECO:0000313" key="3">
    <source>
        <dbReference type="EMBL" id="VVD68224.1"/>
    </source>
</evidence>
<dbReference type="PANTHER" id="PTHR21666">
    <property type="entry name" value="PEPTIDASE-RELATED"/>
    <property type="match status" value="1"/>
</dbReference>
<sequence>MASAGDIPAMPWHQRLTALAAASAPPHTSAPTLPHRATLACHKAMSMFFAPQAFATGHQRGGAAASFQKAQASSAGKQFTMPVSYVRVSSAFGYRRHPVRGVWHGHAGVDLVAPTGTPVNAAAQGVVSFVGFDRRGYGRYVVIKHRYDSETIYGHLSSTVSDLRVGTAVNAGQRIGAVGSTGMATGPHLHFELRRHGRSVDPMPLLREAVADEQDHMPLRPNGGCLEVGFGQTPVPHRHGLHGPHHAGAAALLPGVPVTPERPGRPHGGARFFDEGFSGINRRVNP</sequence>
<evidence type="ECO:0000313" key="4">
    <source>
        <dbReference type="Proteomes" id="UP000366945"/>
    </source>
</evidence>
<dbReference type="RefSeq" id="WP_246182367.1">
    <property type="nucleotide sequence ID" value="NZ_CABPSK010000001.1"/>
</dbReference>
<protein>
    <submittedName>
        <fullName evidence="3">Glycyl-glycine endopeptidase ALE-1</fullName>
        <ecNumber evidence="3">3.4.24.75</ecNumber>
    </submittedName>
</protein>
<dbReference type="AlphaFoldDB" id="A0A5E4S0M6"/>
<dbReference type="Gene3D" id="2.70.70.10">
    <property type="entry name" value="Glucose Permease (Domain IIA)"/>
    <property type="match status" value="1"/>
</dbReference>